<keyword evidence="3 5" id="KW-1133">Transmembrane helix</keyword>
<evidence type="ECO:0000313" key="6">
    <source>
        <dbReference type="EMBL" id="MFC7081431.1"/>
    </source>
</evidence>
<feature type="transmembrane region" description="Helical" evidence="5">
    <location>
        <begin position="62"/>
        <end position="81"/>
    </location>
</feature>
<feature type="transmembrane region" description="Helical" evidence="5">
    <location>
        <begin position="228"/>
        <end position="253"/>
    </location>
</feature>
<comment type="subcellular location">
    <subcellularLocation>
        <location evidence="1">Membrane</location>
        <topology evidence="1">Multi-pass membrane protein</topology>
    </subcellularLocation>
</comment>
<sequence>MTVAPDPAEIFDRAVEEGERRLDQSLLELVATSFIAGFTVVFGVVALGIVEALVEPRYGHGAAKLAGSLAFGVALVFLVVGRTELFNENFFDPVAKAVAADDSWLVGPLVRLWTVTFALNFVGGSLFVAVLSVEGALPTGTPDALVGFAHEFVHRRTQAEFVKGIVGGTLVTLLSYLLEAVDSVGSRIALAYVVGVLLTLGVFDHVIVTMLHVVFGMFLGASIGLGELAVTTAVVTAGNLVGGLGLVTLTHVAQWKGARESDG</sequence>
<proteinExistence type="predicted"/>
<feature type="transmembrane region" description="Helical" evidence="5">
    <location>
        <begin position="29"/>
        <end position="50"/>
    </location>
</feature>
<accession>A0ABD5WLP2</accession>
<evidence type="ECO:0000256" key="3">
    <source>
        <dbReference type="ARBA" id="ARBA00022989"/>
    </source>
</evidence>
<dbReference type="InterPro" id="IPR023271">
    <property type="entry name" value="Aquaporin-like"/>
</dbReference>
<dbReference type="PANTHER" id="PTHR30520:SF2">
    <property type="entry name" value="INNER MEMBRANE PROTEIN YFDC"/>
    <property type="match status" value="1"/>
</dbReference>
<dbReference type="InterPro" id="IPR000292">
    <property type="entry name" value="For/NO2_transpt"/>
</dbReference>
<dbReference type="AlphaFoldDB" id="A0ABD5WLP2"/>
<dbReference type="Gene3D" id="1.20.1080.10">
    <property type="entry name" value="Glycerol uptake facilitator protein"/>
    <property type="match status" value="1"/>
</dbReference>
<evidence type="ECO:0000256" key="2">
    <source>
        <dbReference type="ARBA" id="ARBA00022692"/>
    </source>
</evidence>
<keyword evidence="2 5" id="KW-0812">Transmembrane</keyword>
<dbReference type="GO" id="GO:0016020">
    <property type="term" value="C:membrane"/>
    <property type="evidence" value="ECO:0007669"/>
    <property type="project" value="UniProtKB-SubCell"/>
</dbReference>
<evidence type="ECO:0000313" key="7">
    <source>
        <dbReference type="Proteomes" id="UP001596407"/>
    </source>
</evidence>
<name>A0ABD5WLP2_9EURY</name>
<evidence type="ECO:0000256" key="4">
    <source>
        <dbReference type="ARBA" id="ARBA00023136"/>
    </source>
</evidence>
<gene>
    <name evidence="6" type="ORF">ACFQJ6_16240</name>
</gene>
<reference evidence="6 7" key="1">
    <citation type="journal article" date="2019" name="Int. J. Syst. Evol. Microbiol.">
        <title>The Global Catalogue of Microorganisms (GCM) 10K type strain sequencing project: providing services to taxonomists for standard genome sequencing and annotation.</title>
        <authorList>
            <consortium name="The Broad Institute Genomics Platform"/>
            <consortium name="The Broad Institute Genome Sequencing Center for Infectious Disease"/>
            <person name="Wu L."/>
            <person name="Ma J."/>
        </authorList>
    </citation>
    <scope>NUCLEOTIDE SEQUENCE [LARGE SCALE GENOMIC DNA]</scope>
    <source>
        <strain evidence="6 7">DT72</strain>
    </source>
</reference>
<keyword evidence="7" id="KW-1185">Reference proteome</keyword>
<comment type="caution">
    <text evidence="6">The sequence shown here is derived from an EMBL/GenBank/DDBJ whole genome shotgun (WGS) entry which is preliminary data.</text>
</comment>
<feature type="transmembrane region" description="Helical" evidence="5">
    <location>
        <begin position="112"/>
        <end position="133"/>
    </location>
</feature>
<dbReference type="Pfam" id="PF01226">
    <property type="entry name" value="Form_Nir_trans"/>
    <property type="match status" value="1"/>
</dbReference>
<dbReference type="GeneID" id="79301821"/>
<dbReference type="PANTHER" id="PTHR30520">
    <property type="entry name" value="FORMATE TRANSPORTER-RELATED"/>
    <property type="match status" value="1"/>
</dbReference>
<keyword evidence="4 5" id="KW-0472">Membrane</keyword>
<organism evidence="6 7">
    <name type="scientific">Halorussus caseinilyticus</name>
    <dbReference type="NCBI Taxonomy" id="3034025"/>
    <lineage>
        <taxon>Archaea</taxon>
        <taxon>Methanobacteriati</taxon>
        <taxon>Methanobacteriota</taxon>
        <taxon>Stenosarchaea group</taxon>
        <taxon>Halobacteria</taxon>
        <taxon>Halobacteriales</taxon>
        <taxon>Haladaptataceae</taxon>
        <taxon>Halorussus</taxon>
    </lineage>
</organism>
<evidence type="ECO:0000256" key="5">
    <source>
        <dbReference type="SAM" id="Phobius"/>
    </source>
</evidence>
<dbReference type="Proteomes" id="UP001596407">
    <property type="component" value="Unassembled WGS sequence"/>
</dbReference>
<dbReference type="EMBL" id="JBHSZH010000005">
    <property type="protein sequence ID" value="MFC7081431.1"/>
    <property type="molecule type" value="Genomic_DNA"/>
</dbReference>
<protein>
    <submittedName>
        <fullName evidence="6">Formate/nitrite transporter family protein</fullName>
    </submittedName>
</protein>
<feature type="transmembrane region" description="Helical" evidence="5">
    <location>
        <begin position="190"/>
        <end position="216"/>
    </location>
</feature>
<evidence type="ECO:0000256" key="1">
    <source>
        <dbReference type="ARBA" id="ARBA00004141"/>
    </source>
</evidence>
<dbReference type="RefSeq" id="WP_276280656.1">
    <property type="nucleotide sequence ID" value="NZ_CP119809.1"/>
</dbReference>